<dbReference type="PaxDb" id="44689-DDB0205236"/>
<protein>
    <submittedName>
        <fullName evidence="2">Uncharacterized protein</fullName>
    </submittedName>
</protein>
<proteinExistence type="predicted"/>
<dbReference type="VEuPathDB" id="AmoebaDB:DDB_G0280493"/>
<accession>Q54VA3</accession>
<organism evidence="2 3">
    <name type="scientific">Dictyostelium discoideum</name>
    <name type="common">Social amoeba</name>
    <dbReference type="NCBI Taxonomy" id="44689"/>
    <lineage>
        <taxon>Eukaryota</taxon>
        <taxon>Amoebozoa</taxon>
        <taxon>Evosea</taxon>
        <taxon>Eumycetozoa</taxon>
        <taxon>Dictyostelia</taxon>
        <taxon>Dictyosteliales</taxon>
        <taxon>Dictyosteliaceae</taxon>
        <taxon>Dictyostelium</taxon>
    </lineage>
</organism>
<evidence type="ECO:0000256" key="1">
    <source>
        <dbReference type="SAM" id="MobiDB-lite"/>
    </source>
</evidence>
<feature type="region of interest" description="Disordered" evidence="1">
    <location>
        <begin position="93"/>
        <end position="113"/>
    </location>
</feature>
<dbReference type="dictyBase" id="DDB_G0280493"/>
<dbReference type="GeneID" id="8622587"/>
<dbReference type="RefSeq" id="XP_641206.1">
    <property type="nucleotide sequence ID" value="XM_636114.1"/>
</dbReference>
<name>Q54VA3_DICDI</name>
<gene>
    <name evidence="2" type="ORF">DDB_G0280493</name>
</gene>
<dbReference type="FunCoup" id="Q54VA3">
    <property type="interactions" value="2"/>
</dbReference>
<dbReference type="AlphaFoldDB" id="Q54VA3"/>
<dbReference type="Proteomes" id="UP000002195">
    <property type="component" value="Unassembled WGS sequence"/>
</dbReference>
<feature type="compositionally biased region" description="Basic and acidic residues" evidence="1">
    <location>
        <begin position="98"/>
        <end position="113"/>
    </location>
</feature>
<evidence type="ECO:0000313" key="3">
    <source>
        <dbReference type="Proteomes" id="UP000002195"/>
    </source>
</evidence>
<evidence type="ECO:0000313" key="2">
    <source>
        <dbReference type="EMBL" id="EAL67225.1"/>
    </source>
</evidence>
<dbReference type="OMA" id="INDWFEM"/>
<sequence>METNCFFDSLPNYLKYKIFILLVDNSNKCQILFDRYQLTGEYIPYDESEKFNESFILSYSLVCKSWFNFVSKSITTISSTKYNKIILKNQQHQQQQRQQKEKQEKHQEKDKKEEKLEKLESYCLIKEKNIEIFIEDGFEENDTNSKYKSEIELVKRFPNLVEILYNFLMDYDGEINDRDKEFLEEYKFSKLSKIRFVLFLIMGELDENYWNSLKLKNNLLLDNLDTLKLSLFNESESLFKIISRNFQPSKLLLVDDMIDWSKSNIHFYDLLKSIKGVEFLKIKNQFINPIVLCNPIESNNHLKYVDVKFHFHELIFHMKRLNGGDNINSFKSYLNQFGISMISFEHKYDNDDYYNGLCICDQSFTGNGSIKRTKHTLNDWSKFCNSILSLKNLSTLKISEICQFNKNNKFYIKDDDDDDNDDEKDDNNCNIIPTYFTNPLINLIENTNSIKKLSLLDMDIIVNELILSSFINNHSIVYLNLSGSIKSSNELNHLLFNVLPLNKTIKSLKILKLPFQLSSITQKFININNGRILNTDFETTTTTTTTPTPTTTIEKTTKTTLSTSLYKLTIGFEESQEFSSYFQKLSIVPTLTKQVIFFNN</sequence>
<keyword evidence="3" id="KW-1185">Reference proteome</keyword>
<reference evidence="2 3" key="1">
    <citation type="journal article" date="2005" name="Nature">
        <title>The genome of the social amoeba Dictyostelium discoideum.</title>
        <authorList>
            <consortium name="The Dictyostelium discoideum Sequencing Consortium"/>
            <person name="Eichinger L."/>
            <person name="Pachebat J.A."/>
            <person name="Glockner G."/>
            <person name="Rajandream M.A."/>
            <person name="Sucgang R."/>
            <person name="Berriman M."/>
            <person name="Song J."/>
            <person name="Olsen R."/>
            <person name="Szafranski K."/>
            <person name="Xu Q."/>
            <person name="Tunggal B."/>
            <person name="Kummerfeld S."/>
            <person name="Madera M."/>
            <person name="Konfortov B.A."/>
            <person name="Rivero F."/>
            <person name="Bankier A.T."/>
            <person name="Lehmann R."/>
            <person name="Hamlin N."/>
            <person name="Davies R."/>
            <person name="Gaudet P."/>
            <person name="Fey P."/>
            <person name="Pilcher K."/>
            <person name="Chen G."/>
            <person name="Saunders D."/>
            <person name="Sodergren E."/>
            <person name="Davis P."/>
            <person name="Kerhornou A."/>
            <person name="Nie X."/>
            <person name="Hall N."/>
            <person name="Anjard C."/>
            <person name="Hemphill L."/>
            <person name="Bason N."/>
            <person name="Farbrother P."/>
            <person name="Desany B."/>
            <person name="Just E."/>
            <person name="Morio T."/>
            <person name="Rost R."/>
            <person name="Churcher C."/>
            <person name="Cooper J."/>
            <person name="Haydock S."/>
            <person name="van Driessche N."/>
            <person name="Cronin A."/>
            <person name="Goodhead I."/>
            <person name="Muzny D."/>
            <person name="Mourier T."/>
            <person name="Pain A."/>
            <person name="Lu M."/>
            <person name="Harper D."/>
            <person name="Lindsay R."/>
            <person name="Hauser H."/>
            <person name="James K."/>
            <person name="Quiles M."/>
            <person name="Madan Babu M."/>
            <person name="Saito T."/>
            <person name="Buchrieser C."/>
            <person name="Wardroper A."/>
            <person name="Felder M."/>
            <person name="Thangavelu M."/>
            <person name="Johnson D."/>
            <person name="Knights A."/>
            <person name="Loulseged H."/>
            <person name="Mungall K."/>
            <person name="Oliver K."/>
            <person name="Price C."/>
            <person name="Quail M.A."/>
            <person name="Urushihara H."/>
            <person name="Hernandez J."/>
            <person name="Rabbinowitsch E."/>
            <person name="Steffen D."/>
            <person name="Sanders M."/>
            <person name="Ma J."/>
            <person name="Kohara Y."/>
            <person name="Sharp S."/>
            <person name="Simmonds M."/>
            <person name="Spiegler S."/>
            <person name="Tivey A."/>
            <person name="Sugano S."/>
            <person name="White B."/>
            <person name="Walker D."/>
            <person name="Woodward J."/>
            <person name="Winckler T."/>
            <person name="Tanaka Y."/>
            <person name="Shaulsky G."/>
            <person name="Schleicher M."/>
            <person name="Weinstock G."/>
            <person name="Rosenthal A."/>
            <person name="Cox E.C."/>
            <person name="Chisholm R.L."/>
            <person name="Gibbs R."/>
            <person name="Loomis W.F."/>
            <person name="Platzer M."/>
            <person name="Kay R.R."/>
            <person name="Williams J."/>
            <person name="Dear P.H."/>
            <person name="Noegel A.A."/>
            <person name="Barrell B."/>
            <person name="Kuspa A."/>
        </authorList>
    </citation>
    <scope>NUCLEOTIDE SEQUENCE [LARGE SCALE GENOMIC DNA]</scope>
    <source>
        <strain evidence="2 3">AX4</strain>
    </source>
</reference>
<comment type="caution">
    <text evidence="2">The sequence shown here is derived from an EMBL/GenBank/DDBJ whole genome shotgun (WGS) entry which is preliminary data.</text>
</comment>
<dbReference type="EMBL" id="AAFI02000036">
    <property type="protein sequence ID" value="EAL67225.1"/>
    <property type="molecule type" value="Genomic_DNA"/>
</dbReference>
<dbReference type="KEGG" id="ddi:DDB_G0280493"/>
<dbReference type="HOGENOM" id="CLU_455243_0_0_1"/>
<dbReference type="InParanoid" id="Q54VA3"/>
<dbReference type="PANTHER" id="PTHR32423">
    <property type="entry name" value="SAP DOMAIN-CONTAINING PROTEIN-RELATED"/>
    <property type="match status" value="1"/>
</dbReference>
<dbReference type="PANTHER" id="PTHR32423:SF24">
    <property type="entry name" value="CCZ1_INTU_HSP4 FIRST LONGIN DOMAIN-CONTAINING PROTEIN-RELATED"/>
    <property type="match status" value="1"/>
</dbReference>